<comment type="catalytic activity">
    <reaction evidence="2">
        <text>Couples ATP hydrolysis with the unwinding of duplex DNA by translocating in the 3'-5' direction.</text>
        <dbReference type="EC" id="5.6.2.4"/>
    </reaction>
</comment>
<dbReference type="AlphaFoldDB" id="A0A2R6CE06"/>
<dbReference type="EMBL" id="NEXF01000023">
    <property type="protein sequence ID" value="PSO09108.1"/>
    <property type="molecule type" value="Genomic_DNA"/>
</dbReference>
<comment type="catalytic activity">
    <reaction evidence="3">
        <text>ATP + H2O = ADP + phosphate + H(+)</text>
        <dbReference type="Rhea" id="RHEA:13065"/>
        <dbReference type="ChEBI" id="CHEBI:15377"/>
        <dbReference type="ChEBI" id="CHEBI:15378"/>
        <dbReference type="ChEBI" id="CHEBI:30616"/>
        <dbReference type="ChEBI" id="CHEBI:43474"/>
        <dbReference type="ChEBI" id="CHEBI:456216"/>
        <dbReference type="EC" id="5.6.2.3"/>
    </reaction>
</comment>
<dbReference type="PANTHER" id="PTHR42957">
    <property type="entry name" value="HELICASE MJ1565-RELATED"/>
    <property type="match status" value="1"/>
</dbReference>
<sequence length="523" mass="58389">MGSYSIYTLVIKSVGKMSLRVFMSDSELVYAAPTEGEPPHLGELFVLRSRDRSVLLKVVGHGYVSTIRSELLAMMSRDWDNAEPVQLTYNGSPTTFVAKLKPLIERTPNTLRPVRSAIPPGTELHRAGGEDLAFIQRNTGLFLGHVRSGYSVLPVELRLDPLRVVTEHVLVAASTGRGKSNLLKVLLWSLLESPKLGVFVVDPHREYYSALIDHPQAQENLVCFSPNPKPGEVKLAINTRLIRPYHLNGVISLSEAQEREAYLLYREFREDWVEQLLVGEESEPSVKRFGEDDLDHGARVARATLSRKLMRLLAVNGESTRGVFRLPVSVDKGDIDGSDFLDRVFEEVESRKVVVVDTSNLSEDAELLVGNMVAYMILDRHMRMKQENRPLTPVGFVLEEAPRVLGVDAPENAYMKLAREGRKFGIGLVAVTQLISVIPEEILANMNTKIYLGMASGKERRAAIDNALHDLSEEEDELLRLDVGEAIVTSTSLGFPVPIRIPFIDEIKRVDTPRRARPGEKLV</sequence>
<organism evidence="6 7">
    <name type="scientific">Candidatus Marsarchaeota G2 archaeon BE_D</name>
    <dbReference type="NCBI Taxonomy" id="1978158"/>
    <lineage>
        <taxon>Archaea</taxon>
        <taxon>Candidatus Marsarchaeota</taxon>
        <taxon>Candidatus Marsarchaeota group 2</taxon>
    </lineage>
</organism>
<evidence type="ECO:0000256" key="3">
    <source>
        <dbReference type="ARBA" id="ARBA00048954"/>
    </source>
</evidence>
<evidence type="ECO:0000313" key="6">
    <source>
        <dbReference type="EMBL" id="PSO09108.1"/>
    </source>
</evidence>
<comment type="caution">
    <text evidence="6">The sequence shown here is derived from an EMBL/GenBank/DDBJ whole genome shotgun (WGS) entry which is preliminary data.</text>
</comment>
<gene>
    <name evidence="6" type="ORF">B9Q04_02190</name>
</gene>
<dbReference type="Proteomes" id="UP000242015">
    <property type="component" value="Unassembled WGS sequence"/>
</dbReference>
<dbReference type="Gene3D" id="3.40.50.300">
    <property type="entry name" value="P-loop containing nucleotide triphosphate hydrolases"/>
    <property type="match status" value="2"/>
</dbReference>
<comment type="catalytic activity">
    <reaction evidence="4">
        <text>ATP + H2O = ADP + phosphate + H(+)</text>
        <dbReference type="Rhea" id="RHEA:13065"/>
        <dbReference type="ChEBI" id="CHEBI:15377"/>
        <dbReference type="ChEBI" id="CHEBI:15378"/>
        <dbReference type="ChEBI" id="CHEBI:30616"/>
        <dbReference type="ChEBI" id="CHEBI:43474"/>
        <dbReference type="ChEBI" id="CHEBI:456216"/>
        <dbReference type="EC" id="5.6.2.4"/>
    </reaction>
</comment>
<evidence type="ECO:0000256" key="2">
    <source>
        <dbReference type="ARBA" id="ARBA00034617"/>
    </source>
</evidence>
<protein>
    <recommendedName>
        <fullName evidence="5">Helicase HerA central domain-containing protein</fullName>
    </recommendedName>
</protein>
<dbReference type="Pfam" id="PF01935">
    <property type="entry name" value="DUF87"/>
    <property type="match status" value="1"/>
</dbReference>
<dbReference type="InterPro" id="IPR027417">
    <property type="entry name" value="P-loop_NTPase"/>
</dbReference>
<evidence type="ECO:0000259" key="5">
    <source>
        <dbReference type="Pfam" id="PF01935"/>
    </source>
</evidence>
<name>A0A2R6CE06_9ARCH</name>
<dbReference type="PANTHER" id="PTHR42957:SF1">
    <property type="entry name" value="HELICASE MJ1565-RELATED"/>
    <property type="match status" value="1"/>
</dbReference>
<evidence type="ECO:0000313" key="7">
    <source>
        <dbReference type="Proteomes" id="UP000242015"/>
    </source>
</evidence>
<reference evidence="6 7" key="1">
    <citation type="submission" date="2017-04" db="EMBL/GenBank/DDBJ databases">
        <title>Novel microbial lineages endemic to geothermal iron-oxide mats fill important gaps in the evolutionary history of Archaea.</title>
        <authorList>
            <person name="Jay Z.J."/>
            <person name="Beam J.P."/>
            <person name="Dlakic M."/>
            <person name="Rusch D.B."/>
            <person name="Kozubal M.A."/>
            <person name="Inskeep W.P."/>
        </authorList>
    </citation>
    <scope>NUCLEOTIDE SEQUENCE [LARGE SCALE GENOMIC DNA]</scope>
    <source>
        <strain evidence="6">BE_D</strain>
    </source>
</reference>
<dbReference type="InterPro" id="IPR002789">
    <property type="entry name" value="HerA_central"/>
</dbReference>
<dbReference type="GO" id="GO:0043139">
    <property type="term" value="F:5'-3' DNA helicase activity"/>
    <property type="evidence" value="ECO:0007669"/>
    <property type="project" value="UniProtKB-EC"/>
</dbReference>
<dbReference type="SUPFAM" id="SSF52540">
    <property type="entry name" value="P-loop containing nucleoside triphosphate hydrolases"/>
    <property type="match status" value="1"/>
</dbReference>
<proteinExistence type="inferred from homology"/>
<dbReference type="InterPro" id="IPR008571">
    <property type="entry name" value="HerA-like"/>
</dbReference>
<evidence type="ECO:0000256" key="1">
    <source>
        <dbReference type="ARBA" id="ARBA00007816"/>
    </source>
</evidence>
<feature type="domain" description="Helicase HerA central" evidence="5">
    <location>
        <begin position="143"/>
        <end position="375"/>
    </location>
</feature>
<comment type="similarity">
    <text evidence="1">Belongs to the HerA family.</text>
</comment>
<dbReference type="GO" id="GO:0043138">
    <property type="term" value="F:3'-5' DNA helicase activity"/>
    <property type="evidence" value="ECO:0007669"/>
    <property type="project" value="UniProtKB-EC"/>
</dbReference>
<accession>A0A2R6CE06</accession>
<evidence type="ECO:0000256" key="4">
    <source>
        <dbReference type="ARBA" id="ARBA00048988"/>
    </source>
</evidence>